<dbReference type="OrthoDB" id="2653551at2"/>
<dbReference type="RefSeq" id="WP_094017000.1">
    <property type="nucleotide sequence ID" value="NZ_NMQW01000034.1"/>
</dbReference>
<dbReference type="AlphaFoldDB" id="A0A229ULC0"/>
<dbReference type="EMBL" id="NMQW01000034">
    <property type="protein sequence ID" value="OXM84085.1"/>
    <property type="molecule type" value="Genomic_DNA"/>
</dbReference>
<gene>
    <name evidence="1" type="ORF">CF651_21825</name>
</gene>
<evidence type="ECO:0000313" key="1">
    <source>
        <dbReference type="EMBL" id="OXM84085.1"/>
    </source>
</evidence>
<organism evidence="1 2">
    <name type="scientific">Paenibacillus rigui</name>
    <dbReference type="NCBI Taxonomy" id="554312"/>
    <lineage>
        <taxon>Bacteria</taxon>
        <taxon>Bacillati</taxon>
        <taxon>Bacillota</taxon>
        <taxon>Bacilli</taxon>
        <taxon>Bacillales</taxon>
        <taxon>Paenibacillaceae</taxon>
        <taxon>Paenibacillus</taxon>
    </lineage>
</organism>
<keyword evidence="2" id="KW-1185">Reference proteome</keyword>
<evidence type="ECO:0000313" key="2">
    <source>
        <dbReference type="Proteomes" id="UP000215509"/>
    </source>
</evidence>
<name>A0A229ULC0_9BACL</name>
<protein>
    <submittedName>
        <fullName evidence="1">Uncharacterized protein</fullName>
    </submittedName>
</protein>
<dbReference type="Proteomes" id="UP000215509">
    <property type="component" value="Unassembled WGS sequence"/>
</dbReference>
<sequence length="73" mass="8376">MMQRQEDGHWVALDNYFYLRVCVDEHGACSGEVVRRDPDAEGLATHIFDVPPQRNANDLKDWAARALEAYREG</sequence>
<comment type="caution">
    <text evidence="1">The sequence shown here is derived from an EMBL/GenBank/DDBJ whole genome shotgun (WGS) entry which is preliminary data.</text>
</comment>
<accession>A0A229ULC0</accession>
<reference evidence="1 2" key="1">
    <citation type="submission" date="2017-07" db="EMBL/GenBank/DDBJ databases">
        <title>Genome sequencing and assembly of Paenibacillus rigui.</title>
        <authorList>
            <person name="Mayilraj S."/>
        </authorList>
    </citation>
    <scope>NUCLEOTIDE SEQUENCE [LARGE SCALE GENOMIC DNA]</scope>
    <source>
        <strain evidence="1 2">JCM 16352</strain>
    </source>
</reference>
<proteinExistence type="predicted"/>